<dbReference type="EMBL" id="JANBUN010000327">
    <property type="protein sequence ID" value="KAJ2804693.1"/>
    <property type="molecule type" value="Genomic_DNA"/>
</dbReference>
<proteinExistence type="predicted"/>
<keyword evidence="2" id="KW-1185">Reference proteome</keyword>
<sequence>MTNPDRHGPFAWLPAHSSDDDAHVWLVGVDEICAVNQNVDRATAISAVDPKILADWAEWRKKGDGRSQDCEGLSVYLRVGRNPRNSRAQKLQRLLELPTTTNIVNFNRQFQRLVDDLGWGDDKALIGAYLFRLPRGLHSLVLTQPPSATLGQVMDVVASRVNADALALGSSAMDIDGVDFGWVDASRAHAGALTDASNGSGGGKRRGKPSTPKERYDRLIKQMRDLGISDDTINDRANRKVCLRCGNGGHQAGKCHNAATPGFH</sequence>
<dbReference type="Proteomes" id="UP001140087">
    <property type="component" value="Unassembled WGS sequence"/>
</dbReference>
<evidence type="ECO:0000313" key="1">
    <source>
        <dbReference type="EMBL" id="KAJ2804693.1"/>
    </source>
</evidence>
<gene>
    <name evidence="1" type="ORF">H4R21_001545</name>
</gene>
<reference evidence="1" key="1">
    <citation type="submission" date="2022-07" db="EMBL/GenBank/DDBJ databases">
        <title>Phylogenomic reconstructions and comparative analyses of Kickxellomycotina fungi.</title>
        <authorList>
            <person name="Reynolds N.K."/>
            <person name="Stajich J.E."/>
            <person name="Barry K."/>
            <person name="Grigoriev I.V."/>
            <person name="Crous P."/>
            <person name="Smith M.E."/>
        </authorList>
    </citation>
    <scope>NUCLEOTIDE SEQUENCE</scope>
    <source>
        <strain evidence="1">BCRC 34780</strain>
    </source>
</reference>
<organism evidence="1 2">
    <name type="scientific">Coemansia helicoidea</name>
    <dbReference type="NCBI Taxonomy" id="1286919"/>
    <lineage>
        <taxon>Eukaryota</taxon>
        <taxon>Fungi</taxon>
        <taxon>Fungi incertae sedis</taxon>
        <taxon>Zoopagomycota</taxon>
        <taxon>Kickxellomycotina</taxon>
        <taxon>Kickxellomycetes</taxon>
        <taxon>Kickxellales</taxon>
        <taxon>Kickxellaceae</taxon>
        <taxon>Coemansia</taxon>
    </lineage>
</organism>
<accession>A0ACC1LC98</accession>
<comment type="caution">
    <text evidence="1">The sequence shown here is derived from an EMBL/GenBank/DDBJ whole genome shotgun (WGS) entry which is preliminary data.</text>
</comment>
<evidence type="ECO:0000313" key="2">
    <source>
        <dbReference type="Proteomes" id="UP001140087"/>
    </source>
</evidence>
<name>A0ACC1LC98_9FUNG</name>
<protein>
    <submittedName>
        <fullName evidence="1">Uncharacterized protein</fullName>
    </submittedName>
</protein>